<dbReference type="InterPro" id="IPR049326">
    <property type="entry name" value="Rhodopsin_dom_fungi"/>
</dbReference>
<feature type="transmembrane region" description="Helical" evidence="7">
    <location>
        <begin position="123"/>
        <end position="143"/>
    </location>
</feature>
<organism evidence="9 10">
    <name type="scientific">Fusarium langsethiae</name>
    <dbReference type="NCBI Taxonomy" id="179993"/>
    <lineage>
        <taxon>Eukaryota</taxon>
        <taxon>Fungi</taxon>
        <taxon>Dikarya</taxon>
        <taxon>Ascomycota</taxon>
        <taxon>Pezizomycotina</taxon>
        <taxon>Sordariomycetes</taxon>
        <taxon>Hypocreomycetidae</taxon>
        <taxon>Hypocreales</taxon>
        <taxon>Nectriaceae</taxon>
        <taxon>Fusarium</taxon>
    </lineage>
</organism>
<evidence type="ECO:0000256" key="7">
    <source>
        <dbReference type="SAM" id="Phobius"/>
    </source>
</evidence>
<gene>
    <name evidence="9" type="ORF">FLAG1_11308</name>
</gene>
<feature type="compositionally biased region" description="Basic and acidic residues" evidence="6">
    <location>
        <begin position="363"/>
        <end position="440"/>
    </location>
</feature>
<evidence type="ECO:0000313" key="9">
    <source>
        <dbReference type="EMBL" id="KPA35957.1"/>
    </source>
</evidence>
<protein>
    <submittedName>
        <fullName evidence="9">Integral membrane protein</fullName>
    </submittedName>
</protein>
<evidence type="ECO:0000313" key="10">
    <source>
        <dbReference type="Proteomes" id="UP000037904"/>
    </source>
</evidence>
<keyword evidence="10" id="KW-1185">Reference proteome</keyword>
<feature type="region of interest" description="Disordered" evidence="6">
    <location>
        <begin position="330"/>
        <end position="468"/>
    </location>
</feature>
<reference evidence="9 10" key="1">
    <citation type="submission" date="2015-04" db="EMBL/GenBank/DDBJ databases">
        <title>The draft genome sequence of Fusarium langsethiae, a T-2/HT-2 mycotoxin producer.</title>
        <authorList>
            <person name="Lysoe E."/>
            <person name="Divon H.H."/>
            <person name="Terzi V."/>
            <person name="Orru L."/>
            <person name="Lamontanara A."/>
            <person name="Kolseth A.-K."/>
            <person name="Frandsen R.J."/>
            <person name="Nielsen K."/>
            <person name="Thrane U."/>
        </authorList>
    </citation>
    <scope>NUCLEOTIDE SEQUENCE [LARGE SCALE GENOMIC DNA]</scope>
    <source>
        <strain evidence="9 10">Fl201059</strain>
    </source>
</reference>
<feature type="transmembrane region" description="Helical" evidence="7">
    <location>
        <begin position="6"/>
        <end position="29"/>
    </location>
</feature>
<dbReference type="Pfam" id="PF20684">
    <property type="entry name" value="Fung_rhodopsin"/>
    <property type="match status" value="2"/>
</dbReference>
<dbReference type="PANTHER" id="PTHR33048:SF47">
    <property type="entry name" value="INTEGRAL MEMBRANE PROTEIN-RELATED"/>
    <property type="match status" value="1"/>
</dbReference>
<name>A0A0N0DAX2_FUSLA</name>
<sequence>MNDMRPLSYGIITTLFSIAMVTIPMRIWVRKIALQAFSWDDWMMTSMVIFFPMQQALLYFFLDKGAGEHIEVVMVTRPEVMTDLLKGLLVEEFYYVLMQFGVKLCFLLFFFRLSDRRPFRIALWSVIAFHVGSTIAIWLLYALQCRPLKAFYHPELYPNVKCISNNMRKLAVSAVITAGGSAVLCGALRAIVLLEFAKSTDFTWALGKMVIISAIEIDMGIIAANMPAIKAFYRCWRQGKLGPGQGKCLESSSSGQAYAGSRGGDLELSNNKPRSKASVAVSAGSGGLQWSESEEELCWPPRNKPNQPEDQRSCMTRSCTRTTVAVACRQKERRRMWEKRSTNREVSKQQTKKNADKRKRRRAEWDAEQTRFDEEFNAKVKAEREQMKKERLAKAEAEKAAEAEKKAQETDDEALSKKTEEIKPNKDETVVVDENHKDNDDGVISCSTGSPHFTPKSVDLTADAAQDK</sequence>
<evidence type="ECO:0000259" key="8">
    <source>
        <dbReference type="Pfam" id="PF20684"/>
    </source>
</evidence>
<dbReference type="EMBL" id="JXCE01000813">
    <property type="protein sequence ID" value="KPA35957.1"/>
    <property type="molecule type" value="Genomic_DNA"/>
</dbReference>
<evidence type="ECO:0000256" key="4">
    <source>
        <dbReference type="ARBA" id="ARBA00023136"/>
    </source>
</evidence>
<feature type="domain" description="Rhodopsin" evidence="8">
    <location>
        <begin position="167"/>
        <end position="233"/>
    </location>
</feature>
<dbReference type="PANTHER" id="PTHR33048">
    <property type="entry name" value="PTH11-LIKE INTEGRAL MEMBRANE PROTEIN (AFU_ORTHOLOGUE AFUA_5G11245)"/>
    <property type="match status" value="1"/>
</dbReference>
<feature type="non-terminal residue" evidence="9">
    <location>
        <position position="468"/>
    </location>
</feature>
<dbReference type="AlphaFoldDB" id="A0A0N0DAX2"/>
<evidence type="ECO:0000256" key="1">
    <source>
        <dbReference type="ARBA" id="ARBA00004141"/>
    </source>
</evidence>
<dbReference type="GO" id="GO:0016020">
    <property type="term" value="C:membrane"/>
    <property type="evidence" value="ECO:0007669"/>
    <property type="project" value="UniProtKB-SubCell"/>
</dbReference>
<feature type="compositionally biased region" description="Basic and acidic residues" evidence="6">
    <location>
        <begin position="338"/>
        <end position="347"/>
    </location>
</feature>
<accession>A0A0N0DAX2</accession>
<comment type="subcellular location">
    <subcellularLocation>
        <location evidence="1">Membrane</location>
        <topology evidence="1">Multi-pass membrane protein</topology>
    </subcellularLocation>
</comment>
<evidence type="ECO:0000256" key="5">
    <source>
        <dbReference type="ARBA" id="ARBA00038359"/>
    </source>
</evidence>
<dbReference type="InterPro" id="IPR052337">
    <property type="entry name" value="SAT4-like"/>
</dbReference>
<feature type="transmembrane region" description="Helical" evidence="7">
    <location>
        <begin position="41"/>
        <end position="62"/>
    </location>
</feature>
<keyword evidence="3 7" id="KW-1133">Transmembrane helix</keyword>
<feature type="region of interest" description="Disordered" evidence="6">
    <location>
        <begin position="260"/>
        <end position="316"/>
    </location>
</feature>
<keyword evidence="4 7" id="KW-0472">Membrane</keyword>
<dbReference type="Proteomes" id="UP000037904">
    <property type="component" value="Unassembled WGS sequence"/>
</dbReference>
<evidence type="ECO:0000256" key="3">
    <source>
        <dbReference type="ARBA" id="ARBA00022989"/>
    </source>
</evidence>
<feature type="transmembrane region" description="Helical" evidence="7">
    <location>
        <begin position="93"/>
        <end position="111"/>
    </location>
</feature>
<proteinExistence type="inferred from homology"/>
<comment type="similarity">
    <text evidence="5">Belongs to the SAT4 family.</text>
</comment>
<evidence type="ECO:0000256" key="2">
    <source>
        <dbReference type="ARBA" id="ARBA00022692"/>
    </source>
</evidence>
<evidence type="ECO:0000256" key="6">
    <source>
        <dbReference type="SAM" id="MobiDB-lite"/>
    </source>
</evidence>
<comment type="caution">
    <text evidence="9">The sequence shown here is derived from an EMBL/GenBank/DDBJ whole genome shotgun (WGS) entry which is preliminary data.</text>
</comment>
<feature type="domain" description="Rhodopsin" evidence="8">
    <location>
        <begin position="25"/>
        <end position="166"/>
    </location>
</feature>
<keyword evidence="2 7" id="KW-0812">Transmembrane</keyword>